<comment type="caution">
    <text evidence="2">The sequence shown here is derived from an EMBL/GenBank/DDBJ whole genome shotgun (WGS) entry which is preliminary data.</text>
</comment>
<dbReference type="EMBL" id="JAXOVC010000003">
    <property type="protein sequence ID" value="KAK4504376.1"/>
    <property type="molecule type" value="Genomic_DNA"/>
</dbReference>
<evidence type="ECO:0000313" key="3">
    <source>
        <dbReference type="Proteomes" id="UP001305779"/>
    </source>
</evidence>
<name>A0ABR0ES09_ZASCE</name>
<accession>A0ABR0ES09</accession>
<evidence type="ECO:0000313" key="2">
    <source>
        <dbReference type="EMBL" id="KAK4504376.1"/>
    </source>
</evidence>
<protein>
    <submittedName>
        <fullName evidence="2">Uncharacterized protein</fullName>
    </submittedName>
</protein>
<feature type="region of interest" description="Disordered" evidence="1">
    <location>
        <begin position="64"/>
        <end position="122"/>
    </location>
</feature>
<sequence length="141" mass="15220">MAKKTTSINQADGKDKLLAAVLATLYAQNMKPDFKGVARFLGVSYDAAEGRLRQSRRAAEALVEEANAGKLPPVQTPKRKLSSGKVSKPVKKGQSSDDDLQGGKRKTKAKNAKEESSDDDLSLWESVLNYEGTVNPADVEV</sequence>
<organism evidence="2 3">
    <name type="scientific">Zasmidium cellare</name>
    <name type="common">Wine cellar mold</name>
    <name type="synonym">Racodium cellare</name>
    <dbReference type="NCBI Taxonomy" id="395010"/>
    <lineage>
        <taxon>Eukaryota</taxon>
        <taxon>Fungi</taxon>
        <taxon>Dikarya</taxon>
        <taxon>Ascomycota</taxon>
        <taxon>Pezizomycotina</taxon>
        <taxon>Dothideomycetes</taxon>
        <taxon>Dothideomycetidae</taxon>
        <taxon>Mycosphaerellales</taxon>
        <taxon>Mycosphaerellaceae</taxon>
        <taxon>Zasmidium</taxon>
    </lineage>
</organism>
<proteinExistence type="predicted"/>
<dbReference type="Proteomes" id="UP001305779">
    <property type="component" value="Unassembled WGS sequence"/>
</dbReference>
<gene>
    <name evidence="2" type="ORF">PRZ48_005292</name>
</gene>
<reference evidence="2 3" key="1">
    <citation type="journal article" date="2023" name="G3 (Bethesda)">
        <title>A chromosome-level genome assembly of Zasmidium syzygii isolated from banana leaves.</title>
        <authorList>
            <person name="van Westerhoven A.C."/>
            <person name="Mehrabi R."/>
            <person name="Talebi R."/>
            <person name="Steentjes M.B.F."/>
            <person name="Corcolon B."/>
            <person name="Chong P.A."/>
            <person name="Kema G.H.J."/>
            <person name="Seidl M.F."/>
        </authorList>
    </citation>
    <scope>NUCLEOTIDE SEQUENCE [LARGE SCALE GENOMIC DNA]</scope>
    <source>
        <strain evidence="2 3">P124</strain>
    </source>
</reference>
<keyword evidence="3" id="KW-1185">Reference proteome</keyword>
<evidence type="ECO:0000256" key="1">
    <source>
        <dbReference type="SAM" id="MobiDB-lite"/>
    </source>
</evidence>